<reference evidence="1" key="1">
    <citation type="submission" date="2023-10" db="EMBL/GenBank/DDBJ databases">
        <title>Genome assembly of Pristionchus species.</title>
        <authorList>
            <person name="Yoshida K."/>
            <person name="Sommer R.J."/>
        </authorList>
    </citation>
    <scope>NUCLEOTIDE SEQUENCE</scope>
    <source>
        <strain evidence="1">RS0144</strain>
    </source>
</reference>
<dbReference type="Proteomes" id="UP001432027">
    <property type="component" value="Unassembled WGS sequence"/>
</dbReference>
<evidence type="ECO:0000313" key="2">
    <source>
        <dbReference type="Proteomes" id="UP001432027"/>
    </source>
</evidence>
<protein>
    <recommendedName>
        <fullName evidence="3">Peptidase</fullName>
    </recommendedName>
</protein>
<accession>A0AAV5UIT1</accession>
<dbReference type="AlphaFoldDB" id="A0AAV5UIT1"/>
<gene>
    <name evidence="1" type="ORF">PENTCL1PPCAC_29062</name>
</gene>
<keyword evidence="2" id="KW-1185">Reference proteome</keyword>
<comment type="caution">
    <text evidence="1">The sequence shown here is derived from an EMBL/GenBank/DDBJ whole genome shotgun (WGS) entry which is preliminary data.</text>
</comment>
<feature type="non-terminal residue" evidence="1">
    <location>
        <position position="203"/>
    </location>
</feature>
<proteinExistence type="predicted"/>
<sequence>MKELKNDGLFEKIRNIQDDLKLFKNLFIEKFRNTPWLTEKESLGLTILTEFEDNMKDLVAYYDLDENDRDLELLRSVNNKFTQEYYQAKLRSTGVEALDILFALQTAYDTTFNKTLGHEAKMLLHRVKYNLNTNAFYQPDLNKVAILAPFLYPELNNNATLNKNYNLFTIIVHEMFHSIIQHKWEEKSVASENGMDCLTGYYN</sequence>
<evidence type="ECO:0008006" key="3">
    <source>
        <dbReference type="Google" id="ProtNLM"/>
    </source>
</evidence>
<dbReference type="EMBL" id="BTSX01000006">
    <property type="protein sequence ID" value="GMT06889.1"/>
    <property type="molecule type" value="Genomic_DNA"/>
</dbReference>
<name>A0AAV5UIT1_9BILA</name>
<organism evidence="1 2">
    <name type="scientific">Pristionchus entomophagus</name>
    <dbReference type="NCBI Taxonomy" id="358040"/>
    <lineage>
        <taxon>Eukaryota</taxon>
        <taxon>Metazoa</taxon>
        <taxon>Ecdysozoa</taxon>
        <taxon>Nematoda</taxon>
        <taxon>Chromadorea</taxon>
        <taxon>Rhabditida</taxon>
        <taxon>Rhabditina</taxon>
        <taxon>Diplogasteromorpha</taxon>
        <taxon>Diplogasteroidea</taxon>
        <taxon>Neodiplogasteridae</taxon>
        <taxon>Pristionchus</taxon>
    </lineage>
</organism>
<evidence type="ECO:0000313" key="1">
    <source>
        <dbReference type="EMBL" id="GMT06889.1"/>
    </source>
</evidence>